<evidence type="ECO:0000259" key="2">
    <source>
        <dbReference type="Pfam" id="PF05569"/>
    </source>
</evidence>
<protein>
    <submittedName>
        <fullName evidence="4">Regulatory protein BlaR1</fullName>
    </submittedName>
    <submittedName>
        <fullName evidence="5">Signal transducer regulating beta-lactamase production, contains metallopeptidase domain</fullName>
    </submittedName>
</protein>
<dbReference type="KEGG" id="cpro:CPRO_07330"/>
<evidence type="ECO:0000313" key="6">
    <source>
        <dbReference type="Proteomes" id="UP000068026"/>
    </source>
</evidence>
<dbReference type="Proteomes" id="UP000068026">
    <property type="component" value="Chromosome"/>
</dbReference>
<dbReference type="OrthoDB" id="9770467at2"/>
<feature type="transmembrane region" description="Helical" evidence="1">
    <location>
        <begin position="121"/>
        <end position="139"/>
    </location>
</feature>
<feature type="transmembrane region" description="Helical" evidence="1">
    <location>
        <begin position="6"/>
        <end position="24"/>
    </location>
</feature>
<dbReference type="Pfam" id="PF05569">
    <property type="entry name" value="Peptidase_M56"/>
    <property type="match status" value="1"/>
</dbReference>
<evidence type="ECO:0000313" key="5">
    <source>
        <dbReference type="EMBL" id="SHE44763.1"/>
    </source>
</evidence>
<dbReference type="RefSeq" id="WP_066047943.1">
    <property type="nucleotide sequence ID" value="NZ_CP014223.1"/>
</dbReference>
<dbReference type="EMBL" id="FQUA01000002">
    <property type="protein sequence ID" value="SHE44763.1"/>
    <property type="molecule type" value="Genomic_DNA"/>
</dbReference>
<dbReference type="InterPro" id="IPR008756">
    <property type="entry name" value="Peptidase_M56"/>
</dbReference>
<dbReference type="InterPro" id="IPR032250">
    <property type="entry name" value="DUF4825"/>
</dbReference>
<feature type="domain" description="DUF4825" evidence="3">
    <location>
        <begin position="362"/>
        <end position="451"/>
    </location>
</feature>
<keyword evidence="1" id="KW-0812">Transmembrane</keyword>
<keyword evidence="1" id="KW-1133">Transmembrane helix</keyword>
<feature type="domain" description="Peptidase M56" evidence="2">
    <location>
        <begin position="7"/>
        <end position="314"/>
    </location>
</feature>
<proteinExistence type="predicted"/>
<sequence length="805" mass="92756">MFLFQSVIKISMFSSIAIIALGVLTRFIGKQYGVKWRYFVWLIIGLRLIVPIDITLPRPVVEIPGIQTKAETTYPLKTIPLEMNKISGSSFTVDSIQGQSAENKEIQPIETTDVSMGMRGILDKIWIFWIFGMFIYFLYQSVKYERFLRDLNRNSRSIRDAQVLEVYYDACQEMCMKQRPEIFYCGVLPSPLCTGFFRKRIYLNHEEYDKNQLRYILKHELVHCKRQDIWYKSVLVIGKGIHFFNPFVYWMGRLAEQDLEYSCDTLVLEKCSLTQRQDYGLTILSSIRRGGQTNPFSTAFNGGKEALKVRIDYIFDMGKKKRGIPLFISLLFIVWFGTAFVGCGKIQENQGEEEIVDSVAMLYECKLDYIGNHVGVGAILSKLTLPEGIRPSNEGIELFTKEEPYGARQYLILEKGKEISKDGWFERDAMIFLALVENASFFEYAITDANGEEQILHFDREDGAKYFGETDLRSMVIDIDTFRNFMKELDQLFLAGDEDYFLNKIRCSSLLEEIVNEMGDTFSYEALRENMKYEELLKLGDGALAELLTRFSKDQPADTRGYIMMAACLKLLNTPDATIPNLLKEMKPGQWFEAYCALDSVALEPFVYDEERYGEDLEKRGMVSMKSKTQQGLITRHSDVMKAVYTAMIARYSEDIDNRQVQIVAPLISHISQEKDKLSVYAVIGSSRYSFLRTPNLGSQLIESGGSCIPSRLDFQWKSNGWALVEWIEAKDGSYYVPSIEEMCKGVDGVAKDLISYDQREMQMLQMQNLIFYLNGKKDITVYNVTYMDQKDVQEVQKYIPYVQG</sequence>
<accession>A0A0X8VCL8</accession>
<organism evidence="5 7">
    <name type="scientific">Anaerotignum propionicum DSM 1682</name>
    <dbReference type="NCBI Taxonomy" id="991789"/>
    <lineage>
        <taxon>Bacteria</taxon>
        <taxon>Bacillati</taxon>
        <taxon>Bacillota</taxon>
        <taxon>Clostridia</taxon>
        <taxon>Lachnospirales</taxon>
        <taxon>Anaerotignaceae</taxon>
        <taxon>Anaerotignum</taxon>
    </lineage>
</organism>
<keyword evidence="6" id="KW-1185">Reference proteome</keyword>
<dbReference type="EMBL" id="CP014223">
    <property type="protein sequence ID" value="AMJ40335.1"/>
    <property type="molecule type" value="Genomic_DNA"/>
</dbReference>
<evidence type="ECO:0000256" key="1">
    <source>
        <dbReference type="SAM" id="Phobius"/>
    </source>
</evidence>
<dbReference type="PANTHER" id="PTHR34978">
    <property type="entry name" value="POSSIBLE SENSOR-TRANSDUCER PROTEIN BLAR"/>
    <property type="match status" value="1"/>
</dbReference>
<keyword evidence="1" id="KW-0472">Membrane</keyword>
<feature type="transmembrane region" description="Helical" evidence="1">
    <location>
        <begin position="324"/>
        <end position="342"/>
    </location>
</feature>
<reference evidence="7" key="3">
    <citation type="submission" date="2016-11" db="EMBL/GenBank/DDBJ databases">
        <authorList>
            <person name="Jaros S."/>
            <person name="Januszkiewicz K."/>
            <person name="Wedrychowicz H."/>
        </authorList>
    </citation>
    <scope>NUCLEOTIDE SEQUENCE [LARGE SCALE GENOMIC DNA]</scope>
    <source>
        <strain evidence="7">DSM 1682</strain>
    </source>
</reference>
<dbReference type="InterPro" id="IPR052173">
    <property type="entry name" value="Beta-lactam_resp_regulator"/>
</dbReference>
<evidence type="ECO:0000313" key="7">
    <source>
        <dbReference type="Proteomes" id="UP000184204"/>
    </source>
</evidence>
<dbReference type="PANTHER" id="PTHR34978:SF3">
    <property type="entry name" value="SLR0241 PROTEIN"/>
    <property type="match status" value="1"/>
</dbReference>
<dbReference type="CDD" id="cd07341">
    <property type="entry name" value="M56_BlaR1_MecR1_like"/>
    <property type="match status" value="1"/>
</dbReference>
<evidence type="ECO:0000313" key="4">
    <source>
        <dbReference type="EMBL" id="AMJ40335.1"/>
    </source>
</evidence>
<dbReference type="Proteomes" id="UP000184204">
    <property type="component" value="Unassembled WGS sequence"/>
</dbReference>
<gene>
    <name evidence="4" type="primary">blaR1_1</name>
    <name evidence="4" type="ORF">CPRO_07330</name>
    <name evidence="5" type="ORF">SAMN02745151_00746</name>
</gene>
<reference evidence="4 6" key="1">
    <citation type="journal article" date="2016" name="Genome Announc.">
        <title>Complete Genome Sequence of the Amino Acid-Fermenting Clostridium propionicum X2 (DSM 1682).</title>
        <authorList>
            <person name="Poehlein A."/>
            <person name="Schlien K."/>
            <person name="Chowdhury N.P."/>
            <person name="Gottschalk G."/>
            <person name="Buckel W."/>
            <person name="Daniel R."/>
        </authorList>
    </citation>
    <scope>NUCLEOTIDE SEQUENCE [LARGE SCALE GENOMIC DNA]</scope>
    <source>
        <strain evidence="4 6">X2</strain>
    </source>
</reference>
<reference evidence="5" key="4">
    <citation type="submission" date="2016-11" db="EMBL/GenBank/DDBJ databases">
        <authorList>
            <person name="Varghese N."/>
            <person name="Submissions S."/>
        </authorList>
    </citation>
    <scope>NUCLEOTIDE SEQUENCE</scope>
    <source>
        <strain evidence="5">DSM 1682</strain>
    </source>
</reference>
<dbReference type="AlphaFoldDB" id="A0A0X8VCL8"/>
<reference evidence="6" key="2">
    <citation type="submission" date="2016-01" db="EMBL/GenBank/DDBJ databases">
        <authorList>
            <person name="Poehlein A."/>
            <person name="Schlien K."/>
            <person name="Gottschalk G."/>
            <person name="Buckel W."/>
            <person name="Daniel R."/>
        </authorList>
    </citation>
    <scope>NUCLEOTIDE SEQUENCE [LARGE SCALE GENOMIC DNA]</scope>
    <source>
        <strain evidence="6">X2</strain>
    </source>
</reference>
<dbReference type="Pfam" id="PF16107">
    <property type="entry name" value="DUF4825"/>
    <property type="match status" value="1"/>
</dbReference>
<name>A0A0X8VCL8_ANAPI</name>
<evidence type="ECO:0000259" key="3">
    <source>
        <dbReference type="Pfam" id="PF16107"/>
    </source>
</evidence>